<evidence type="ECO:0000313" key="4">
    <source>
        <dbReference type="EMBL" id="KAK2811268.1"/>
    </source>
</evidence>
<gene>
    <name evidence="4" type="ORF">Q5P01_000262</name>
    <name evidence="5" type="ORF">Q5P01_002876</name>
</gene>
<dbReference type="AlphaFoldDB" id="A0AA88IQP7"/>
<evidence type="ECO:0000256" key="2">
    <source>
        <dbReference type="SAM" id="SignalP"/>
    </source>
</evidence>
<feature type="domain" description="C-type lectin" evidence="3">
    <location>
        <begin position="40"/>
        <end position="159"/>
    </location>
</feature>
<organism evidence="4 6">
    <name type="scientific">Channa striata</name>
    <name type="common">Snakehead murrel</name>
    <name type="synonym">Ophicephalus striatus</name>
    <dbReference type="NCBI Taxonomy" id="64152"/>
    <lineage>
        <taxon>Eukaryota</taxon>
        <taxon>Metazoa</taxon>
        <taxon>Chordata</taxon>
        <taxon>Craniata</taxon>
        <taxon>Vertebrata</taxon>
        <taxon>Euteleostomi</taxon>
        <taxon>Actinopterygii</taxon>
        <taxon>Neopterygii</taxon>
        <taxon>Teleostei</taxon>
        <taxon>Neoteleostei</taxon>
        <taxon>Acanthomorphata</taxon>
        <taxon>Anabantaria</taxon>
        <taxon>Anabantiformes</taxon>
        <taxon>Channoidei</taxon>
        <taxon>Channidae</taxon>
        <taxon>Channa</taxon>
    </lineage>
</organism>
<dbReference type="InterPro" id="IPR016187">
    <property type="entry name" value="CTDL_fold"/>
</dbReference>
<dbReference type="SMART" id="SM00034">
    <property type="entry name" value="CLECT"/>
    <property type="match status" value="1"/>
</dbReference>
<feature type="signal peptide" evidence="2">
    <location>
        <begin position="1"/>
        <end position="22"/>
    </location>
</feature>
<keyword evidence="1" id="KW-1015">Disulfide bond</keyword>
<dbReference type="EMBL" id="JAUPFM010000001">
    <property type="protein sequence ID" value="KAK2863343.1"/>
    <property type="molecule type" value="Genomic_DNA"/>
</dbReference>
<dbReference type="InterPro" id="IPR050111">
    <property type="entry name" value="C-type_lectin/snaclec_domain"/>
</dbReference>
<comment type="caution">
    <text evidence="4">The sequence shown here is derived from an EMBL/GenBank/DDBJ whole genome shotgun (WGS) entry which is preliminary data.</text>
</comment>
<dbReference type="Gene3D" id="3.10.100.10">
    <property type="entry name" value="Mannose-Binding Protein A, subunit A"/>
    <property type="match status" value="1"/>
</dbReference>
<sequence>MFSMKTLTLSALLATVLAGAAADYCLVKRPASCPCGWTQYYGRCFLYVAQPMAWVDAQKHCQSVDANLASIHSKEEHQMIQSVIFTATNVNSEAWIGASDAQQENYWFWIDGTLLDYLNWGAGQPDDKRGQQDCMKMNWGDNNLWDDGNCNVSFPSVCAKNA</sequence>
<dbReference type="InterPro" id="IPR001304">
    <property type="entry name" value="C-type_lectin-like"/>
</dbReference>
<dbReference type="Pfam" id="PF00059">
    <property type="entry name" value="Lectin_C"/>
    <property type="match status" value="1"/>
</dbReference>
<reference evidence="4" key="1">
    <citation type="submission" date="2023-07" db="EMBL/GenBank/DDBJ databases">
        <title>Chromosome-level Genome Assembly of Striped Snakehead (Channa striata).</title>
        <authorList>
            <person name="Liu H."/>
        </authorList>
    </citation>
    <scope>NUCLEOTIDE SEQUENCE</scope>
    <source>
        <strain evidence="4">Gz</strain>
        <tissue evidence="4">Muscle</tissue>
    </source>
</reference>
<proteinExistence type="predicted"/>
<dbReference type="PANTHER" id="PTHR22803">
    <property type="entry name" value="MANNOSE, PHOSPHOLIPASE, LECTIN RECEPTOR RELATED"/>
    <property type="match status" value="1"/>
</dbReference>
<dbReference type="PROSITE" id="PS50041">
    <property type="entry name" value="C_TYPE_LECTIN_2"/>
    <property type="match status" value="1"/>
</dbReference>
<evidence type="ECO:0000259" key="3">
    <source>
        <dbReference type="PROSITE" id="PS50041"/>
    </source>
</evidence>
<dbReference type="InterPro" id="IPR016186">
    <property type="entry name" value="C-type_lectin-like/link_sf"/>
</dbReference>
<keyword evidence="2" id="KW-0732">Signal</keyword>
<evidence type="ECO:0000256" key="1">
    <source>
        <dbReference type="ARBA" id="ARBA00023157"/>
    </source>
</evidence>
<accession>A0AA88IQP7</accession>
<evidence type="ECO:0000313" key="6">
    <source>
        <dbReference type="Proteomes" id="UP001187415"/>
    </source>
</evidence>
<name>A0AA88IQP7_CHASR</name>
<dbReference type="PRINTS" id="PR01504">
    <property type="entry name" value="PNCREATITSAP"/>
</dbReference>
<dbReference type="CDD" id="cd00037">
    <property type="entry name" value="CLECT"/>
    <property type="match status" value="1"/>
</dbReference>
<dbReference type="InterPro" id="IPR018378">
    <property type="entry name" value="C-type_lectin_CS"/>
</dbReference>
<dbReference type="EMBL" id="JAUPFM010000189">
    <property type="protein sequence ID" value="KAK2811268.1"/>
    <property type="molecule type" value="Genomic_DNA"/>
</dbReference>
<feature type="chain" id="PRO_5041851757" description="C-type lectin domain-containing protein" evidence="2">
    <location>
        <begin position="23"/>
        <end position="162"/>
    </location>
</feature>
<dbReference type="SUPFAM" id="SSF56436">
    <property type="entry name" value="C-type lectin-like"/>
    <property type="match status" value="1"/>
</dbReference>
<dbReference type="PROSITE" id="PS00615">
    <property type="entry name" value="C_TYPE_LECTIN_1"/>
    <property type="match status" value="1"/>
</dbReference>
<evidence type="ECO:0000313" key="5">
    <source>
        <dbReference type="EMBL" id="KAK2863343.1"/>
    </source>
</evidence>
<dbReference type="Proteomes" id="UP001187415">
    <property type="component" value="Unassembled WGS sequence"/>
</dbReference>
<keyword evidence="6" id="KW-1185">Reference proteome</keyword>
<protein>
    <recommendedName>
        <fullName evidence="3">C-type lectin domain-containing protein</fullName>
    </recommendedName>
</protein>